<dbReference type="InterPro" id="IPR059179">
    <property type="entry name" value="MLKL-like_MCAfunc"/>
</dbReference>
<sequence>MTGPELIGLVSAILGIAGQITSLADTAQRNMEKCKLLSDRMETIIILVQELQNCMNPEVWMKKLLENLKGVLRDGITLVDSCQAKRSWSRVFKTQKKANKFDALHQRISMIMEQFDLANSILIVSINHGRFFENVLHKLLGDGACKRLSENVKEELKSSIKRLTNTHNMSPDAQELLEWIKRDITYSRDDAATIGISHGAQTGDHLMVHILDLTQGIMKQAQMHNGPEMQLLMDLVQQLTKIIIQTSELSPDLHTRPTLERLKDDLVRISDDITWYNGPDKRLKRAMLCGPDKNDAYYELLRDAYKIEYYIQLLVIALRQLRERTT</sequence>
<evidence type="ECO:0000313" key="3">
    <source>
        <dbReference type="EnsemblPlants" id="HORVU.MOREX.r3.5HG0419950.1"/>
    </source>
</evidence>
<keyword evidence="1" id="KW-0732">Signal</keyword>
<proteinExistence type="predicted"/>
<name>A0A8I6Y5G8_HORVV</name>
<dbReference type="InterPro" id="IPR054000">
    <property type="entry name" value="MLKL_N"/>
</dbReference>
<evidence type="ECO:0000256" key="1">
    <source>
        <dbReference type="SAM" id="SignalP"/>
    </source>
</evidence>
<dbReference type="InterPro" id="IPR036537">
    <property type="entry name" value="Adaptor_Cbl_N_dom_sf"/>
</dbReference>
<reference evidence="4" key="1">
    <citation type="journal article" date="2012" name="Nature">
        <title>A physical, genetic and functional sequence assembly of the barley genome.</title>
        <authorList>
            <consortium name="The International Barley Genome Sequencing Consortium"/>
            <person name="Mayer K.F."/>
            <person name="Waugh R."/>
            <person name="Brown J.W."/>
            <person name="Schulman A."/>
            <person name="Langridge P."/>
            <person name="Platzer M."/>
            <person name="Fincher G.B."/>
            <person name="Muehlbauer G.J."/>
            <person name="Sato K."/>
            <person name="Close T.J."/>
            <person name="Wise R.P."/>
            <person name="Stein N."/>
        </authorList>
    </citation>
    <scope>NUCLEOTIDE SEQUENCE [LARGE SCALE GENOMIC DNA]</scope>
    <source>
        <strain evidence="4">cv. Morex</strain>
    </source>
</reference>
<feature type="domain" description="Mixed lineage kinase" evidence="2">
    <location>
        <begin position="11"/>
        <end position="118"/>
    </location>
</feature>
<dbReference type="Gramene" id="HORVU.MOREX.r3.5HG0419950.1">
    <property type="protein sequence ID" value="HORVU.MOREX.r3.5HG0419950.1"/>
    <property type="gene ID" value="HORVU.MOREX.r3.5HG0419950"/>
</dbReference>
<dbReference type="GO" id="GO:0007166">
    <property type="term" value="P:cell surface receptor signaling pathway"/>
    <property type="evidence" value="ECO:0007669"/>
    <property type="project" value="InterPro"/>
</dbReference>
<accession>A0A8I6Y5G8</accession>
<evidence type="ECO:0000259" key="2">
    <source>
        <dbReference type="Pfam" id="PF22215"/>
    </source>
</evidence>
<dbReference type="AlphaFoldDB" id="A0A8I6Y5G8"/>
<reference evidence="3" key="3">
    <citation type="submission" date="2022-01" db="UniProtKB">
        <authorList>
            <consortium name="EnsemblPlants"/>
        </authorList>
    </citation>
    <scope>IDENTIFICATION</scope>
    <source>
        <strain evidence="3">subsp. vulgare</strain>
    </source>
</reference>
<keyword evidence="4" id="KW-1185">Reference proteome</keyword>
<dbReference type="EnsemblPlants" id="HORVU.MOREX.r3.5HG0419950.1">
    <property type="protein sequence ID" value="HORVU.MOREX.r3.5HG0419950.1"/>
    <property type="gene ID" value="HORVU.MOREX.r3.5HG0419950"/>
</dbReference>
<dbReference type="Pfam" id="PF22215">
    <property type="entry name" value="MLKL_N"/>
    <property type="match status" value="1"/>
</dbReference>
<feature type="signal peptide" evidence="1">
    <location>
        <begin position="1"/>
        <end position="18"/>
    </location>
</feature>
<feature type="chain" id="PRO_5035298138" description="Mixed lineage kinase domain-containing protein" evidence="1">
    <location>
        <begin position="19"/>
        <end position="326"/>
    </location>
</feature>
<dbReference type="PANTHER" id="PTHR35832:SF10">
    <property type="entry name" value="OS06G0314501 PROTEIN"/>
    <property type="match status" value="1"/>
</dbReference>
<organism evidence="3 4">
    <name type="scientific">Hordeum vulgare subsp. vulgare</name>
    <name type="common">Domesticated barley</name>
    <dbReference type="NCBI Taxonomy" id="112509"/>
    <lineage>
        <taxon>Eukaryota</taxon>
        <taxon>Viridiplantae</taxon>
        <taxon>Streptophyta</taxon>
        <taxon>Embryophyta</taxon>
        <taxon>Tracheophyta</taxon>
        <taxon>Spermatophyta</taxon>
        <taxon>Magnoliopsida</taxon>
        <taxon>Liliopsida</taxon>
        <taxon>Poales</taxon>
        <taxon>Poaceae</taxon>
        <taxon>BOP clade</taxon>
        <taxon>Pooideae</taxon>
        <taxon>Triticodae</taxon>
        <taxon>Triticeae</taxon>
        <taxon>Hordeinae</taxon>
        <taxon>Hordeum</taxon>
    </lineage>
</organism>
<evidence type="ECO:0000313" key="4">
    <source>
        <dbReference type="Proteomes" id="UP000011116"/>
    </source>
</evidence>
<dbReference type="PANTHER" id="PTHR35832">
    <property type="entry name" value="OS12G0248400 PROTEIN-RELATED"/>
    <property type="match status" value="1"/>
</dbReference>
<dbReference type="CDD" id="cd21037">
    <property type="entry name" value="MLKL_NTD"/>
    <property type="match status" value="1"/>
</dbReference>
<dbReference type="Gene3D" id="1.20.930.20">
    <property type="entry name" value="Adaptor protein Cbl, N-terminal domain"/>
    <property type="match status" value="1"/>
</dbReference>
<reference evidence="3" key="2">
    <citation type="submission" date="2020-10" db="EMBL/GenBank/DDBJ databases">
        <authorList>
            <person name="Scholz U."/>
            <person name="Mascher M."/>
            <person name="Fiebig A."/>
        </authorList>
    </citation>
    <scope>NUCLEOTIDE SEQUENCE [LARGE SCALE GENOMIC DNA]</scope>
    <source>
        <strain evidence="3">cv. Morex</strain>
    </source>
</reference>
<dbReference type="Gramene" id="HORVU.MOREX.r2.5HG0349530.1">
    <property type="protein sequence ID" value="HORVU.MOREX.r2.5HG0349530.1"/>
    <property type="gene ID" value="HORVU.MOREX.r2.5HG0349530"/>
</dbReference>
<protein>
    <recommendedName>
        <fullName evidence="2">Mixed lineage kinase domain-containing protein</fullName>
    </recommendedName>
</protein>
<dbReference type="Proteomes" id="UP000011116">
    <property type="component" value="Chromosome 5H"/>
</dbReference>